<protein>
    <submittedName>
        <fullName evidence="2">Uncharacterized protein</fullName>
    </submittedName>
</protein>
<sequence>MNTLRSHRATVTGNRGTEAGGGLCAAEGALARTDVGKSGRMVRAVSTEDASIRMGPSIVWSQS</sequence>
<gene>
    <name evidence="2" type="ORF">DSM101010T_29790</name>
</gene>
<accession>A0A7J0BNK3</accession>
<dbReference type="Proteomes" id="UP000503840">
    <property type="component" value="Unassembled WGS sequence"/>
</dbReference>
<evidence type="ECO:0000256" key="1">
    <source>
        <dbReference type="SAM" id="MobiDB-lite"/>
    </source>
</evidence>
<reference evidence="2 3" key="1">
    <citation type="submission" date="2020-05" db="EMBL/GenBank/DDBJ databases">
        <title>Draft genome sequence of Desulfovibrio sp. strain HN2T.</title>
        <authorList>
            <person name="Ueno A."/>
            <person name="Tamazawa S."/>
            <person name="Tamamura S."/>
            <person name="Murakami T."/>
            <person name="Kiyama T."/>
            <person name="Inomata H."/>
            <person name="Amano Y."/>
            <person name="Miyakawa K."/>
            <person name="Tamaki H."/>
            <person name="Naganuma T."/>
            <person name="Kaneko K."/>
        </authorList>
    </citation>
    <scope>NUCLEOTIDE SEQUENCE [LARGE SCALE GENOMIC DNA]</scope>
    <source>
        <strain evidence="2 3">HN2</strain>
    </source>
</reference>
<proteinExistence type="predicted"/>
<evidence type="ECO:0000313" key="3">
    <source>
        <dbReference type="Proteomes" id="UP000503840"/>
    </source>
</evidence>
<name>A0A7J0BNK3_9BACT</name>
<comment type="caution">
    <text evidence="2">The sequence shown here is derived from an EMBL/GenBank/DDBJ whole genome shotgun (WGS) entry which is preliminary data.</text>
</comment>
<keyword evidence="3" id="KW-1185">Reference proteome</keyword>
<dbReference type="EMBL" id="BLVO01000016">
    <property type="protein sequence ID" value="GFM34614.1"/>
    <property type="molecule type" value="Genomic_DNA"/>
</dbReference>
<organism evidence="2 3">
    <name type="scientific">Desulfovibrio subterraneus</name>
    <dbReference type="NCBI Taxonomy" id="2718620"/>
    <lineage>
        <taxon>Bacteria</taxon>
        <taxon>Pseudomonadati</taxon>
        <taxon>Thermodesulfobacteriota</taxon>
        <taxon>Desulfovibrionia</taxon>
        <taxon>Desulfovibrionales</taxon>
        <taxon>Desulfovibrionaceae</taxon>
        <taxon>Desulfovibrio</taxon>
    </lineage>
</organism>
<dbReference type="AlphaFoldDB" id="A0A7J0BNK3"/>
<evidence type="ECO:0000313" key="2">
    <source>
        <dbReference type="EMBL" id="GFM34614.1"/>
    </source>
</evidence>
<feature type="region of interest" description="Disordered" evidence="1">
    <location>
        <begin position="1"/>
        <end position="22"/>
    </location>
</feature>